<keyword evidence="13" id="KW-1185">Reference proteome</keyword>
<dbReference type="AlphaFoldDB" id="A0A6A6UZH0"/>
<keyword evidence="6" id="KW-0119">Carbohydrate metabolism</keyword>
<keyword evidence="8" id="KW-1015">Disulfide bond</keyword>
<dbReference type="PROSITE" id="PS50941">
    <property type="entry name" value="CHIT_BIND_I_2"/>
    <property type="match status" value="3"/>
</dbReference>
<dbReference type="GO" id="GO:0046872">
    <property type="term" value="F:metal ion binding"/>
    <property type="evidence" value="ECO:0007669"/>
    <property type="project" value="UniProtKB-KW"/>
</dbReference>
<dbReference type="Gene3D" id="3.30.60.10">
    <property type="entry name" value="Endochitinase-like"/>
    <property type="match status" value="3"/>
</dbReference>
<evidence type="ECO:0000256" key="2">
    <source>
        <dbReference type="ARBA" id="ARBA00022669"/>
    </source>
</evidence>
<evidence type="ECO:0000256" key="1">
    <source>
        <dbReference type="ARBA" id="ARBA00001941"/>
    </source>
</evidence>
<dbReference type="GO" id="GO:0008061">
    <property type="term" value="F:chitin binding"/>
    <property type="evidence" value="ECO:0007669"/>
    <property type="project" value="UniProtKB-UniRule"/>
</dbReference>
<name>A0A6A6UZH0_9PLEO</name>
<feature type="region of interest" description="Disordered" evidence="9">
    <location>
        <begin position="538"/>
        <end position="566"/>
    </location>
</feature>
<sequence>MRSLISISLLFLVTAANAAGRVSKDGRCGKDFGGVTCTGSQFGNCCSQYGWCGRTKDHCNASTCQKAYGECTGTTATPSISKDGRCGKDFGGAICKGSQFGDCCSQYSYCGSTKDHCRAGTCQKDFGSCNGTPASPSQPASSSTPPSSAKPVSKDARCGSQFGGATCKGSKFGDCCSQHSWCGSTKDYCRADTCQKGFGDCDGAPASSVQSPTVISTSSVSSASSASPSPEPTPSSSEPTDTPESSASEESSSTDTSSTEASPADTSSTEATPTDASSLEASPTDASSTETPATATSTSTEADEPSESASSSSSVSDSATTIVVGPTTPIVEDSPPYTPTGEVLMPTNVEEFLATYTWMDEPLPTPIEMGTPPMMEGVSPADFNAVQACMIDPTKPSVTFELLDTDDRVPMVKLSDGEDGDTLGAPKAPQSEEEFLAMGDIDDIKFASFSFEGPGADGAFDLVLNESPRLYVAKAGDGSVVLVEQSLGAGDVESLSTTIFDITCEGRITIQQGGQHFEWKLRDGKSIMEPASGTPETFYALPNSPAAPLRRRSKSQEGEAPRCNNYPKPLEARVFPGARGNNPNQCGSESFNVPDLSFGSCCDQHDNDFDDCGMTFETGNDRFRSCMKGRGCDHLNKWYSYLLYVGCKKTADFYYSVVSGYFGKKAFYEANNDRCKCYCTGDNPHGCMVNGAFQCRNVLGNDNNNCGACGRTCPDISKCQRGACRCPVDQCGDRCVTLASHPRNCGACGRVSPSGYCVQGQIYTPPAVCTKGEGFGNGQFANGGDGWTNHFTASQNSLPFPGMLRNSWSVGPDPKASDGQSAAISLGPILIGGGEQTGANLRTQVKMCPGTEYRLKFQMRREVWVADAECSYAVYVAGEEKTRGSVPRPDDWVSVPEQWYNWFEGLTVGPFNGARNGVNVVGPELWADFELQIRCPTYSYNTIRLDGFTMTPK</sequence>
<keyword evidence="3" id="KW-0479">Metal-binding</keyword>
<feature type="domain" description="Chitin-binding type-1" evidence="11">
    <location>
        <begin position="25"/>
        <end position="73"/>
    </location>
</feature>
<proteinExistence type="predicted"/>
<feature type="region of interest" description="Disordered" evidence="9">
    <location>
        <begin position="205"/>
        <end position="343"/>
    </location>
</feature>
<organism evidence="12 13">
    <name type="scientific">Sporormia fimetaria CBS 119925</name>
    <dbReference type="NCBI Taxonomy" id="1340428"/>
    <lineage>
        <taxon>Eukaryota</taxon>
        <taxon>Fungi</taxon>
        <taxon>Dikarya</taxon>
        <taxon>Ascomycota</taxon>
        <taxon>Pezizomycotina</taxon>
        <taxon>Dothideomycetes</taxon>
        <taxon>Pleosporomycetidae</taxon>
        <taxon>Pleosporales</taxon>
        <taxon>Sporormiaceae</taxon>
        <taxon>Sporormia</taxon>
    </lineage>
</organism>
<reference evidence="12" key="1">
    <citation type="journal article" date="2020" name="Stud. Mycol.">
        <title>101 Dothideomycetes genomes: a test case for predicting lifestyles and emergence of pathogens.</title>
        <authorList>
            <person name="Haridas S."/>
            <person name="Albert R."/>
            <person name="Binder M."/>
            <person name="Bloem J."/>
            <person name="Labutti K."/>
            <person name="Salamov A."/>
            <person name="Andreopoulos B."/>
            <person name="Baker S."/>
            <person name="Barry K."/>
            <person name="Bills G."/>
            <person name="Bluhm B."/>
            <person name="Cannon C."/>
            <person name="Castanera R."/>
            <person name="Culley D."/>
            <person name="Daum C."/>
            <person name="Ezra D."/>
            <person name="Gonzalez J."/>
            <person name="Henrissat B."/>
            <person name="Kuo A."/>
            <person name="Liang C."/>
            <person name="Lipzen A."/>
            <person name="Lutzoni F."/>
            <person name="Magnuson J."/>
            <person name="Mondo S."/>
            <person name="Nolan M."/>
            <person name="Ohm R."/>
            <person name="Pangilinan J."/>
            <person name="Park H.-J."/>
            <person name="Ramirez L."/>
            <person name="Alfaro M."/>
            <person name="Sun H."/>
            <person name="Tritt A."/>
            <person name="Yoshinaga Y."/>
            <person name="Zwiers L.-H."/>
            <person name="Turgeon B."/>
            <person name="Goodwin S."/>
            <person name="Spatafora J."/>
            <person name="Crous P."/>
            <person name="Grigoriev I."/>
        </authorList>
    </citation>
    <scope>NUCLEOTIDE SEQUENCE</scope>
    <source>
        <strain evidence="12">CBS 119925</strain>
    </source>
</reference>
<dbReference type="GO" id="GO:0016787">
    <property type="term" value="F:hydrolase activity"/>
    <property type="evidence" value="ECO:0007669"/>
    <property type="project" value="UniProtKB-KW"/>
</dbReference>
<evidence type="ECO:0000256" key="4">
    <source>
        <dbReference type="ARBA" id="ARBA00022729"/>
    </source>
</evidence>
<feature type="domain" description="Chitin-binding type-1" evidence="11">
    <location>
        <begin position="83"/>
        <end position="131"/>
    </location>
</feature>
<evidence type="ECO:0000256" key="9">
    <source>
        <dbReference type="SAM" id="MobiDB-lite"/>
    </source>
</evidence>
<evidence type="ECO:0000256" key="8">
    <source>
        <dbReference type="PROSITE-ProRule" id="PRU00261"/>
    </source>
</evidence>
<feature type="disulfide bond" evidence="8">
    <location>
        <begin position="175"/>
        <end position="189"/>
    </location>
</feature>
<feature type="domain" description="Chitin-binding type-1" evidence="11">
    <location>
        <begin position="155"/>
        <end position="203"/>
    </location>
</feature>
<dbReference type="SMART" id="SM00270">
    <property type="entry name" value="ChtBD1"/>
    <property type="match status" value="3"/>
</dbReference>
<evidence type="ECO:0000313" key="12">
    <source>
        <dbReference type="EMBL" id="KAF2743575.1"/>
    </source>
</evidence>
<dbReference type="CDD" id="cd11618">
    <property type="entry name" value="ChtBD1_1"/>
    <property type="match status" value="3"/>
</dbReference>
<dbReference type="PANTHER" id="PTHR46471:SF2">
    <property type="entry name" value="CHITIN DEACETYLASE-RELATED"/>
    <property type="match status" value="1"/>
</dbReference>
<keyword evidence="5" id="KW-0378">Hydrolase</keyword>
<dbReference type="EMBL" id="MU006596">
    <property type="protein sequence ID" value="KAF2743575.1"/>
    <property type="molecule type" value="Genomic_DNA"/>
</dbReference>
<keyword evidence="7" id="KW-0170">Cobalt</keyword>
<dbReference type="PANTHER" id="PTHR46471">
    <property type="entry name" value="CHITIN DEACETYLASE"/>
    <property type="match status" value="1"/>
</dbReference>
<comment type="caution">
    <text evidence="8">Lacks conserved residue(s) required for the propagation of feature annotation.</text>
</comment>
<feature type="disulfide bond" evidence="8">
    <location>
        <begin position="103"/>
        <end position="117"/>
    </location>
</feature>
<feature type="compositionally biased region" description="Low complexity" evidence="9">
    <location>
        <begin position="133"/>
        <end position="151"/>
    </location>
</feature>
<protein>
    <submittedName>
        <fullName evidence="12">Carbohydrate-binding module family 18 protein</fullName>
    </submittedName>
</protein>
<feature type="compositionally biased region" description="Low complexity" evidence="9">
    <location>
        <begin position="307"/>
        <end position="331"/>
    </location>
</feature>
<evidence type="ECO:0000259" key="11">
    <source>
        <dbReference type="PROSITE" id="PS50941"/>
    </source>
</evidence>
<dbReference type="InterPro" id="IPR036861">
    <property type="entry name" value="Endochitinase-like_sf"/>
</dbReference>
<feature type="chain" id="PRO_5025511439" evidence="10">
    <location>
        <begin position="19"/>
        <end position="953"/>
    </location>
</feature>
<evidence type="ECO:0000256" key="5">
    <source>
        <dbReference type="ARBA" id="ARBA00022801"/>
    </source>
</evidence>
<feature type="compositionally biased region" description="Low complexity" evidence="9">
    <location>
        <begin position="207"/>
        <end position="300"/>
    </location>
</feature>
<evidence type="ECO:0000256" key="6">
    <source>
        <dbReference type="ARBA" id="ARBA00023277"/>
    </source>
</evidence>
<keyword evidence="2 8" id="KW-0147">Chitin-binding</keyword>
<accession>A0A6A6UZH0</accession>
<feature type="region of interest" description="Disordered" evidence="9">
    <location>
        <begin position="133"/>
        <end position="152"/>
    </location>
</feature>
<feature type="disulfide bond" evidence="8">
    <location>
        <begin position="45"/>
        <end position="59"/>
    </location>
</feature>
<dbReference type="OrthoDB" id="3935740at2759"/>
<dbReference type="InterPro" id="IPR001002">
    <property type="entry name" value="Chitin-bd_1"/>
</dbReference>
<evidence type="ECO:0000256" key="10">
    <source>
        <dbReference type="SAM" id="SignalP"/>
    </source>
</evidence>
<dbReference type="Pfam" id="PF00187">
    <property type="entry name" value="Chitin_bind_1"/>
    <property type="match status" value="3"/>
</dbReference>
<gene>
    <name evidence="12" type="ORF">M011DRAFT_451138</name>
</gene>
<feature type="signal peptide" evidence="10">
    <location>
        <begin position="1"/>
        <end position="18"/>
    </location>
</feature>
<keyword evidence="4 10" id="KW-0732">Signal</keyword>
<evidence type="ECO:0000256" key="3">
    <source>
        <dbReference type="ARBA" id="ARBA00022723"/>
    </source>
</evidence>
<evidence type="ECO:0000313" key="13">
    <source>
        <dbReference type="Proteomes" id="UP000799440"/>
    </source>
</evidence>
<comment type="cofactor">
    <cofactor evidence="1">
        <name>Co(2+)</name>
        <dbReference type="ChEBI" id="CHEBI:48828"/>
    </cofactor>
</comment>
<dbReference type="SUPFAM" id="SSF57016">
    <property type="entry name" value="Plant lectins/antimicrobial peptides"/>
    <property type="match status" value="3"/>
</dbReference>
<evidence type="ECO:0000256" key="7">
    <source>
        <dbReference type="ARBA" id="ARBA00023285"/>
    </source>
</evidence>
<dbReference type="Proteomes" id="UP000799440">
    <property type="component" value="Unassembled WGS sequence"/>
</dbReference>